<feature type="signal peptide" evidence="20">
    <location>
        <begin position="1"/>
        <end position="18"/>
    </location>
</feature>
<feature type="chain" id="PRO_5033092725" description="Gamma-aminobutyric acid receptor subunit beta" evidence="20">
    <location>
        <begin position="19"/>
        <end position="807"/>
    </location>
</feature>
<keyword evidence="8 20" id="KW-0406">Ion transport</keyword>
<evidence type="ECO:0000256" key="20">
    <source>
        <dbReference type="RuleBase" id="RU000687"/>
    </source>
</evidence>
<gene>
    <name evidence="24" type="ORF">OXX778_LOCUS15618</name>
</gene>
<evidence type="ECO:0000256" key="16">
    <source>
        <dbReference type="ARBA" id="ARBA00023286"/>
    </source>
</evidence>
<dbReference type="GO" id="GO:0034707">
    <property type="term" value="C:chloride channel complex"/>
    <property type="evidence" value="ECO:0007669"/>
    <property type="project" value="UniProtKB-KW"/>
</dbReference>
<feature type="domain" description="Neurotransmitter-gated ion-channel transmembrane" evidence="23">
    <location>
        <begin position="242"/>
        <end position="416"/>
    </location>
</feature>
<dbReference type="InterPro" id="IPR038050">
    <property type="entry name" value="Neuro_actylchol_rec"/>
</dbReference>
<dbReference type="GO" id="GO:0045211">
    <property type="term" value="C:postsynaptic membrane"/>
    <property type="evidence" value="ECO:0007669"/>
    <property type="project" value="UniProtKB-SubCell"/>
</dbReference>
<keyword evidence="4 20" id="KW-0812">Transmembrane</keyword>
<keyword evidence="15" id="KW-0628">Postsynaptic cell membrane</keyword>
<dbReference type="Gene3D" id="1.20.58.390">
    <property type="entry name" value="Neurotransmitter-gated ion-channel transmembrane domain"/>
    <property type="match status" value="1"/>
</dbReference>
<dbReference type="EMBL" id="CAJNOC010003491">
    <property type="protein sequence ID" value="CAF0984934.1"/>
    <property type="molecule type" value="Genomic_DNA"/>
</dbReference>
<evidence type="ECO:0000259" key="23">
    <source>
        <dbReference type="Pfam" id="PF02932"/>
    </source>
</evidence>
<keyword evidence="3" id="KW-1003">Cell membrane</keyword>
<dbReference type="OrthoDB" id="8890589at2759"/>
<keyword evidence="6 20" id="KW-1133">Transmembrane helix</keyword>
<dbReference type="InterPro" id="IPR006029">
    <property type="entry name" value="Neurotrans-gated_channel_TM"/>
</dbReference>
<keyword evidence="9 20" id="KW-0472">Membrane</keyword>
<evidence type="ECO:0000256" key="11">
    <source>
        <dbReference type="ARBA" id="ARBA00023170"/>
    </source>
</evidence>
<dbReference type="PRINTS" id="PR00252">
    <property type="entry name" value="NRIONCHANNEL"/>
</dbReference>
<comment type="caution">
    <text evidence="24">The sequence shown here is derived from an EMBL/GenBank/DDBJ whole genome shotgun (WGS) entry which is preliminary data.</text>
</comment>
<dbReference type="InterPro" id="IPR006028">
    <property type="entry name" value="GABAA/Glycine_rcpt"/>
</dbReference>
<evidence type="ECO:0000256" key="19">
    <source>
        <dbReference type="ARBA" id="ARBA00071250"/>
    </source>
</evidence>
<evidence type="ECO:0000256" key="2">
    <source>
        <dbReference type="ARBA" id="ARBA00022448"/>
    </source>
</evidence>
<feature type="region of interest" description="Disordered" evidence="21">
    <location>
        <begin position="387"/>
        <end position="412"/>
    </location>
</feature>
<dbReference type="PRINTS" id="PR00253">
    <property type="entry name" value="GABAARECEPTR"/>
</dbReference>
<dbReference type="SUPFAM" id="SSF90112">
    <property type="entry name" value="Neurotransmitter-gated ion-channel transmembrane pore"/>
    <property type="match status" value="1"/>
</dbReference>
<evidence type="ECO:0000256" key="5">
    <source>
        <dbReference type="ARBA" id="ARBA00022729"/>
    </source>
</evidence>
<keyword evidence="7" id="KW-0770">Synapse</keyword>
<dbReference type="PROSITE" id="PS00236">
    <property type="entry name" value="NEUROTR_ION_CHANNEL"/>
    <property type="match status" value="1"/>
</dbReference>
<dbReference type="SUPFAM" id="SSF63712">
    <property type="entry name" value="Nicotinic receptor ligand binding domain-like"/>
    <property type="match status" value="1"/>
</dbReference>
<feature type="transmembrane region" description="Helical" evidence="20">
    <location>
        <begin position="235"/>
        <end position="258"/>
    </location>
</feature>
<dbReference type="GO" id="GO:0005254">
    <property type="term" value="F:chloride channel activity"/>
    <property type="evidence" value="ECO:0007669"/>
    <property type="project" value="UniProtKB-KW"/>
</dbReference>
<evidence type="ECO:0000259" key="22">
    <source>
        <dbReference type="Pfam" id="PF02931"/>
    </source>
</evidence>
<evidence type="ECO:0000313" key="24">
    <source>
        <dbReference type="EMBL" id="CAF0984934.1"/>
    </source>
</evidence>
<keyword evidence="11" id="KW-0675">Receptor</keyword>
<evidence type="ECO:0000256" key="4">
    <source>
        <dbReference type="ARBA" id="ARBA00022692"/>
    </source>
</evidence>
<dbReference type="FunFam" id="1.20.58.390:FF:000040">
    <property type="entry name" value="Gamma-aminobutyric acid receptor subunit beta-like"/>
    <property type="match status" value="1"/>
</dbReference>
<keyword evidence="10" id="KW-1015">Disulfide bond</keyword>
<keyword evidence="16" id="KW-1071">Ligand-gated ion channel</keyword>
<dbReference type="NCBIfam" id="TIGR00860">
    <property type="entry name" value="LIC"/>
    <property type="match status" value="1"/>
</dbReference>
<dbReference type="PRINTS" id="PR01160">
    <property type="entry name" value="GABAARBETA"/>
</dbReference>
<feature type="domain" description="Neurotransmitter-gated ion-channel ligand-binding" evidence="22">
    <location>
        <begin position="32"/>
        <end position="234"/>
    </location>
</feature>
<organism evidence="24 25">
    <name type="scientific">Brachionus calyciflorus</name>
    <dbReference type="NCBI Taxonomy" id="104777"/>
    <lineage>
        <taxon>Eukaryota</taxon>
        <taxon>Metazoa</taxon>
        <taxon>Spiralia</taxon>
        <taxon>Gnathifera</taxon>
        <taxon>Rotifera</taxon>
        <taxon>Eurotatoria</taxon>
        <taxon>Monogononta</taxon>
        <taxon>Pseudotrocha</taxon>
        <taxon>Ploima</taxon>
        <taxon>Brachionidae</taxon>
        <taxon>Brachionus</taxon>
    </lineage>
</organism>
<evidence type="ECO:0000256" key="8">
    <source>
        <dbReference type="ARBA" id="ARBA00023065"/>
    </source>
</evidence>
<dbReference type="InterPro" id="IPR018000">
    <property type="entry name" value="Neurotransmitter_ion_chnl_CS"/>
</dbReference>
<dbReference type="Gene3D" id="2.70.170.10">
    <property type="entry name" value="Neurotransmitter-gated ion-channel ligand-binding domain"/>
    <property type="match status" value="1"/>
</dbReference>
<evidence type="ECO:0000313" key="25">
    <source>
        <dbReference type="Proteomes" id="UP000663879"/>
    </source>
</evidence>
<dbReference type="InterPro" id="IPR002289">
    <property type="entry name" value="GABAAb_rcpt"/>
</dbReference>
<evidence type="ECO:0000256" key="12">
    <source>
        <dbReference type="ARBA" id="ARBA00023173"/>
    </source>
</evidence>
<keyword evidence="12" id="KW-0869">Chloride channel</keyword>
<feature type="transmembrane region" description="Helical" evidence="20">
    <location>
        <begin position="301"/>
        <end position="324"/>
    </location>
</feature>
<dbReference type="GO" id="GO:0005230">
    <property type="term" value="F:extracellular ligand-gated monoatomic ion channel activity"/>
    <property type="evidence" value="ECO:0007669"/>
    <property type="project" value="InterPro"/>
</dbReference>
<evidence type="ECO:0000256" key="6">
    <source>
        <dbReference type="ARBA" id="ARBA00022989"/>
    </source>
</evidence>
<dbReference type="InterPro" id="IPR036734">
    <property type="entry name" value="Neur_chan_lig-bd_sf"/>
</dbReference>
<dbReference type="GO" id="GO:0004890">
    <property type="term" value="F:GABA-A receptor activity"/>
    <property type="evidence" value="ECO:0007669"/>
    <property type="project" value="InterPro"/>
</dbReference>
<dbReference type="Pfam" id="PF02931">
    <property type="entry name" value="Neur_chan_LBD"/>
    <property type="match status" value="1"/>
</dbReference>
<evidence type="ECO:0000256" key="15">
    <source>
        <dbReference type="ARBA" id="ARBA00023257"/>
    </source>
</evidence>
<evidence type="ECO:0000256" key="13">
    <source>
        <dbReference type="ARBA" id="ARBA00023180"/>
    </source>
</evidence>
<keyword evidence="14" id="KW-0868">Chloride</keyword>
<protein>
    <recommendedName>
        <fullName evidence="19">Gamma-aminobutyric acid receptor subunit beta</fullName>
    </recommendedName>
</protein>
<keyword evidence="5 20" id="KW-0732">Signal</keyword>
<dbReference type="InterPro" id="IPR036719">
    <property type="entry name" value="Neuro-gated_channel_TM_sf"/>
</dbReference>
<feature type="compositionally biased region" description="Basic and acidic residues" evidence="21">
    <location>
        <begin position="398"/>
        <end position="410"/>
    </location>
</feature>
<keyword evidence="2 20" id="KW-0813">Transport</keyword>
<name>A0A814FKY9_9BILA</name>
<keyword evidence="17 20" id="KW-0407">Ion channel</keyword>
<proteinExistence type="inferred from homology"/>
<dbReference type="FunFam" id="2.70.170.10:FF:000021">
    <property type="entry name" value="Gamma-aminobutyric acid receptor isoform 3b"/>
    <property type="match status" value="1"/>
</dbReference>
<evidence type="ECO:0000256" key="9">
    <source>
        <dbReference type="ARBA" id="ARBA00023136"/>
    </source>
</evidence>
<reference evidence="24" key="1">
    <citation type="submission" date="2021-02" db="EMBL/GenBank/DDBJ databases">
        <authorList>
            <person name="Nowell W R."/>
        </authorList>
    </citation>
    <scope>NUCLEOTIDE SEQUENCE</scope>
    <source>
        <strain evidence="24">Ploen Becks lab</strain>
    </source>
</reference>
<feature type="compositionally biased region" description="Low complexity" evidence="21">
    <location>
        <begin position="387"/>
        <end position="397"/>
    </location>
</feature>
<dbReference type="AlphaFoldDB" id="A0A814FKY9"/>
<evidence type="ECO:0000256" key="10">
    <source>
        <dbReference type="ARBA" id="ARBA00023157"/>
    </source>
</evidence>
<keyword evidence="13" id="KW-0325">Glycoprotein</keyword>
<dbReference type="CDD" id="cd19049">
    <property type="entry name" value="LGIC_TM_anion"/>
    <property type="match status" value="1"/>
</dbReference>
<dbReference type="Proteomes" id="UP000663879">
    <property type="component" value="Unassembled WGS sequence"/>
</dbReference>
<dbReference type="InterPro" id="IPR006202">
    <property type="entry name" value="Neur_chan_lig-bd"/>
</dbReference>
<evidence type="ECO:0000256" key="7">
    <source>
        <dbReference type="ARBA" id="ARBA00023018"/>
    </source>
</evidence>
<evidence type="ECO:0000256" key="1">
    <source>
        <dbReference type="ARBA" id="ARBA00010180"/>
    </source>
</evidence>
<keyword evidence="25" id="KW-1185">Reference proteome</keyword>
<dbReference type="PANTHER" id="PTHR18945">
    <property type="entry name" value="NEUROTRANSMITTER GATED ION CHANNEL"/>
    <property type="match status" value="1"/>
</dbReference>
<dbReference type="Pfam" id="PF02932">
    <property type="entry name" value="Neur_chan_memb"/>
    <property type="match status" value="1"/>
</dbReference>
<comment type="subcellular location">
    <subcellularLocation>
        <location evidence="18">Postsynaptic cell membrane</location>
        <topology evidence="18">Multi-pass membrane protein</topology>
    </subcellularLocation>
</comment>
<sequence>MQFTSLLILLFQILTVYSSDSKNSNFQNVSSTLDKLLKNYDIRLRPKFGAETLNVSMEVMIASFDAISEVNMDYTITIYLNQFWNDERLVFGNENDYLTLMGDFAEKIWLPDTFLANDKFSFLHDVTEKNKMIKIYGNGDVIYGMRFTTTLACMMDLHNYPLDSQNCTVEIESYGYTNKEVNICWKNSKESVKGVDKVHLPQFQILNYKTSTYLEQQATGHYTRLSLSFLLQRHIGYFIFQTYLPSTLIVMLSWVSFWINHEATSARVSLGITTVLTMTTISTGVRASLPRISYVKAIDIYLVTCFVFVFAALLEYAAVNYSYWSKRANKRKRLNQAIDENINQCYEANDTVHKISKTKTRKKETSFILESDLNRMSPLPWFYSAANSKKNSSSHSLSRTDKYTDPENPRESLYTKSDLDELEYYNINQDKIRTNSIVNYKASLKNRKRPDFTYRKSKHIETDLKYNKKPKHLYQNGGSNYYVNKGQTNKHLWNSIRYKAKGLKLLLPTVKDISIIDKYNDCFYNQHVFEPTFQNANGVPKNILDLIITDSNNRIFSIKHGPPLGATNKGNHTLSWCYDLELSDTAKDNFRVSKYNYLRGDYNSMSQFKQNINWIKFFEGSDINQMYTKFLKLYDSVCEKFIPKFKKVKKDKPWMNKNLKALIRKKYSSKECRKEIRKAVFTYEMILAKKSKTNPKLIYKYINNNQVTNNSIRALDLDGKIISEPENELNKFFQSVFTTNSSKHTEFLDYKTNVKCDPQPENLGSREIIFKKLENLDPNKSTGPDGVHTCFKKCSPCIFGSDRNYFL</sequence>
<dbReference type="InterPro" id="IPR006201">
    <property type="entry name" value="Neur_channel"/>
</dbReference>
<evidence type="ECO:0000256" key="14">
    <source>
        <dbReference type="ARBA" id="ARBA00023214"/>
    </source>
</evidence>
<evidence type="ECO:0000256" key="18">
    <source>
        <dbReference type="ARBA" id="ARBA00034104"/>
    </source>
</evidence>
<evidence type="ECO:0000256" key="3">
    <source>
        <dbReference type="ARBA" id="ARBA00022475"/>
    </source>
</evidence>
<feature type="transmembrane region" description="Helical" evidence="20">
    <location>
        <begin position="270"/>
        <end position="289"/>
    </location>
</feature>
<evidence type="ECO:0000256" key="17">
    <source>
        <dbReference type="ARBA" id="ARBA00023303"/>
    </source>
</evidence>
<comment type="similarity">
    <text evidence="1">Belongs to the ligand-gated ion channel (TC 1.A.9) family. Gamma-aminobutyric acid receptor (TC 1.A.9.5) subfamily.</text>
</comment>
<comment type="caution">
    <text evidence="20">Lacks conserved residue(s) required for the propagation of feature annotation.</text>
</comment>
<accession>A0A814FKY9</accession>
<evidence type="ECO:0000256" key="21">
    <source>
        <dbReference type="SAM" id="MobiDB-lite"/>
    </source>
</evidence>